<evidence type="ECO:0000313" key="1">
    <source>
        <dbReference type="EMBL" id="RAV18840.1"/>
    </source>
</evidence>
<evidence type="ECO:0008006" key="3">
    <source>
        <dbReference type="Google" id="ProtNLM"/>
    </source>
</evidence>
<dbReference type="Proteomes" id="UP000250369">
    <property type="component" value="Unassembled WGS sequence"/>
</dbReference>
<dbReference type="AlphaFoldDB" id="A0A329MGA2"/>
<dbReference type="Pfam" id="PF09684">
    <property type="entry name" value="Tail_P2_I"/>
    <property type="match status" value="1"/>
</dbReference>
<comment type="caution">
    <text evidence="1">The sequence shown here is derived from an EMBL/GenBank/DDBJ whole genome shotgun (WGS) entry which is preliminary data.</text>
</comment>
<reference evidence="1 2" key="1">
    <citation type="journal article" date="2009" name="Int. J. Syst. Evol. Microbiol.">
        <title>Paenibacillus contaminans sp. nov., isolated from a contaminated laboratory plate.</title>
        <authorList>
            <person name="Chou J.H."/>
            <person name="Lee J.H."/>
            <person name="Lin M.C."/>
            <person name="Chang P.S."/>
            <person name="Arun A.B."/>
            <person name="Young C.C."/>
            <person name="Chen W.M."/>
        </authorList>
    </citation>
    <scope>NUCLEOTIDE SEQUENCE [LARGE SCALE GENOMIC DNA]</scope>
    <source>
        <strain evidence="1 2">CKOBP-6</strain>
    </source>
</reference>
<organism evidence="1 2">
    <name type="scientific">Paenibacillus contaminans</name>
    <dbReference type="NCBI Taxonomy" id="450362"/>
    <lineage>
        <taxon>Bacteria</taxon>
        <taxon>Bacillati</taxon>
        <taxon>Bacillota</taxon>
        <taxon>Bacilli</taxon>
        <taxon>Bacillales</taxon>
        <taxon>Paenibacillaceae</taxon>
        <taxon>Paenibacillus</taxon>
    </lineage>
</organism>
<gene>
    <name evidence="1" type="ORF">DQG23_24225</name>
</gene>
<keyword evidence="2" id="KW-1185">Reference proteome</keyword>
<sequence length="315" mass="35131">MSQVRYIQQSAKLRWRLLPAPPLLSEVSSMLKLDQVRLVDILPSSIRNDANVIAAATSIDQQLRMLKESIDRLAIFTRLDSISDEEADELAWQFHVDFYGPPLPLEKKRELVKRSVAWHRIKGTPAAVEEIVSAAFDSAEVKEWFEYGGHPYHFKVVTREIVTPEKYGQIVKAINSIKNARSVLDDIEVNRIYQSTLEISSSFERFSYPFQAFASQQLFAGVLYDGPAVVNIPPSPVYSSVLEPSNTYYTETQAPYLITGLIYAGSSGASIPPIVKPADQSATYTGTMEVGSTYDSKTKVYKAAGTIYTGTEVLM</sequence>
<protein>
    <recommendedName>
        <fullName evidence="3">Phage tail protein I</fullName>
    </recommendedName>
</protein>
<evidence type="ECO:0000313" key="2">
    <source>
        <dbReference type="Proteomes" id="UP000250369"/>
    </source>
</evidence>
<name>A0A329MGA2_9BACL</name>
<dbReference type="InterPro" id="IPR006521">
    <property type="entry name" value="Tail_protein_I"/>
</dbReference>
<dbReference type="EMBL" id="QMFB01000015">
    <property type="protein sequence ID" value="RAV18840.1"/>
    <property type="molecule type" value="Genomic_DNA"/>
</dbReference>
<proteinExistence type="predicted"/>
<accession>A0A329MGA2</accession>